<dbReference type="EMBL" id="JADIMC010000053">
    <property type="protein sequence ID" value="MBO8476243.1"/>
    <property type="molecule type" value="Genomic_DNA"/>
</dbReference>
<keyword evidence="1" id="KW-0378">Hydrolase</keyword>
<dbReference type="PANTHER" id="PTHR43235">
    <property type="entry name" value="GLUTAMINE AMIDOTRANSFERASE PB2B2.05-RELATED"/>
    <property type="match status" value="1"/>
</dbReference>
<organism evidence="1 2">
    <name type="scientific">Candidatus Limisoma faecipullorum</name>
    <dbReference type="NCBI Taxonomy" id="2840854"/>
    <lineage>
        <taxon>Bacteria</taxon>
        <taxon>Pseudomonadati</taxon>
        <taxon>Bacteroidota</taxon>
        <taxon>Bacteroidia</taxon>
        <taxon>Bacteroidales</taxon>
        <taxon>Candidatus Limisoma</taxon>
    </lineage>
</organism>
<gene>
    <name evidence="1" type="ORF">IAB88_04555</name>
</gene>
<dbReference type="PANTHER" id="PTHR43235:SF1">
    <property type="entry name" value="GLUTAMINE AMIDOTRANSFERASE PB2B2.05-RELATED"/>
    <property type="match status" value="1"/>
</dbReference>
<reference evidence="1" key="1">
    <citation type="submission" date="2020-10" db="EMBL/GenBank/DDBJ databases">
        <authorList>
            <person name="Gilroy R."/>
        </authorList>
    </citation>
    <scope>NUCLEOTIDE SEQUENCE</scope>
    <source>
        <strain evidence="1">6919</strain>
    </source>
</reference>
<dbReference type="GO" id="GO:0006598">
    <property type="term" value="P:polyamine catabolic process"/>
    <property type="evidence" value="ECO:0007669"/>
    <property type="project" value="TreeGrafter"/>
</dbReference>
<dbReference type="Gene3D" id="3.40.50.880">
    <property type="match status" value="1"/>
</dbReference>
<dbReference type="GO" id="GO:0005829">
    <property type="term" value="C:cytosol"/>
    <property type="evidence" value="ECO:0007669"/>
    <property type="project" value="TreeGrafter"/>
</dbReference>
<dbReference type="InterPro" id="IPR029062">
    <property type="entry name" value="Class_I_gatase-like"/>
</dbReference>
<protein>
    <submittedName>
        <fullName evidence="1">Gamma-glutamyl-gamma-aminobutyrate hydrolase family protein</fullName>
    </submittedName>
</protein>
<dbReference type="GO" id="GO:0033969">
    <property type="term" value="F:gamma-glutamyl-gamma-aminobutyrate hydrolase activity"/>
    <property type="evidence" value="ECO:0007669"/>
    <property type="project" value="TreeGrafter"/>
</dbReference>
<dbReference type="InterPro" id="IPR011697">
    <property type="entry name" value="Peptidase_C26"/>
</dbReference>
<sequence>MYKNIKVAITCDIDEEERIRMLVYYHEAITVGGAVPLIVPPYTDEERLAEWLDCVQPDGLMLSGGSDINPAIYGEKPEAGLGRVSETRDAYELALLKLAIGKGIPVLGICRGLQTINVAFGGTLIQDMPAQMGKEYAYHDQKQPTWQPVHEVTFSDNSKVGKLFGINRIMTNSHHHQCTDRLGKGLIASGHTADGVIEALETPDGKIMAVQFHPERMVYTDRRMSEFFSQWCNSLKS</sequence>
<dbReference type="PROSITE" id="PS51273">
    <property type="entry name" value="GATASE_TYPE_1"/>
    <property type="match status" value="1"/>
</dbReference>
<dbReference type="InterPro" id="IPR044668">
    <property type="entry name" value="PuuD-like"/>
</dbReference>
<evidence type="ECO:0000313" key="2">
    <source>
        <dbReference type="Proteomes" id="UP000823598"/>
    </source>
</evidence>
<evidence type="ECO:0000313" key="1">
    <source>
        <dbReference type="EMBL" id="MBO8476243.1"/>
    </source>
</evidence>
<dbReference type="AlphaFoldDB" id="A0A9D9INZ3"/>
<reference evidence="1" key="2">
    <citation type="journal article" date="2021" name="PeerJ">
        <title>Extensive microbial diversity within the chicken gut microbiome revealed by metagenomics and culture.</title>
        <authorList>
            <person name="Gilroy R."/>
            <person name="Ravi A."/>
            <person name="Getino M."/>
            <person name="Pursley I."/>
            <person name="Horton D.L."/>
            <person name="Alikhan N.F."/>
            <person name="Baker D."/>
            <person name="Gharbi K."/>
            <person name="Hall N."/>
            <person name="Watson M."/>
            <person name="Adriaenssens E.M."/>
            <person name="Foster-Nyarko E."/>
            <person name="Jarju S."/>
            <person name="Secka A."/>
            <person name="Antonio M."/>
            <person name="Oren A."/>
            <person name="Chaudhuri R.R."/>
            <person name="La Ragione R."/>
            <person name="Hildebrand F."/>
            <person name="Pallen M.J."/>
        </authorList>
    </citation>
    <scope>NUCLEOTIDE SEQUENCE</scope>
    <source>
        <strain evidence="1">6919</strain>
    </source>
</reference>
<dbReference type="Proteomes" id="UP000823598">
    <property type="component" value="Unassembled WGS sequence"/>
</dbReference>
<accession>A0A9D9INZ3</accession>
<dbReference type="Pfam" id="PF07722">
    <property type="entry name" value="Peptidase_C26"/>
    <property type="match status" value="1"/>
</dbReference>
<name>A0A9D9INZ3_9BACT</name>
<dbReference type="SUPFAM" id="SSF52317">
    <property type="entry name" value="Class I glutamine amidotransferase-like"/>
    <property type="match status" value="1"/>
</dbReference>
<comment type="caution">
    <text evidence="1">The sequence shown here is derived from an EMBL/GenBank/DDBJ whole genome shotgun (WGS) entry which is preliminary data.</text>
</comment>
<proteinExistence type="predicted"/>
<dbReference type="CDD" id="cd01745">
    <property type="entry name" value="GATase1_2"/>
    <property type="match status" value="1"/>
</dbReference>